<comment type="caution">
    <text evidence="1">The sequence shown here is derived from an EMBL/GenBank/DDBJ whole genome shotgun (WGS) entry which is preliminary data.</text>
</comment>
<dbReference type="AlphaFoldDB" id="A0AA43GR87"/>
<dbReference type="EMBL" id="JANQDH010000043">
    <property type="protein sequence ID" value="MDH6060130.1"/>
    <property type="molecule type" value="Genomic_DNA"/>
</dbReference>
<keyword evidence="2" id="KW-1185">Reference proteome</keyword>
<dbReference type="NCBIfam" id="NF033528">
    <property type="entry name" value="lasso_cyano"/>
    <property type="match status" value="1"/>
</dbReference>
<evidence type="ECO:0000313" key="2">
    <source>
        <dbReference type="Proteomes" id="UP001159387"/>
    </source>
</evidence>
<proteinExistence type="predicted"/>
<sequence length="57" mass="5893">MKIYAAPKLTVYGKVQDLTQVVGNTGGTDTFFDSDGRGIAGGSSRVDVRATSPVSIS</sequence>
<dbReference type="RefSeq" id="WP_280654142.1">
    <property type="nucleotide sequence ID" value="NZ_JANQDH010000043.1"/>
</dbReference>
<evidence type="ECO:0000313" key="1">
    <source>
        <dbReference type="EMBL" id="MDH6060130.1"/>
    </source>
</evidence>
<name>A0AA43GR87_9CYAN</name>
<dbReference type="Proteomes" id="UP001159387">
    <property type="component" value="Unassembled WGS sequence"/>
</dbReference>
<gene>
    <name evidence="1" type="ORF">NWP17_06705</name>
</gene>
<protein>
    <submittedName>
        <fullName evidence="1">Lasso peptide</fullName>
    </submittedName>
</protein>
<dbReference type="NCBIfam" id="NF033521">
    <property type="entry name" value="lasso_leader_L3"/>
    <property type="match status" value="1"/>
</dbReference>
<accession>A0AA43GR87</accession>
<reference evidence="1 2" key="1">
    <citation type="journal article" date="2023" name="J. Phycol.">
        <title>Chrysosporum ovalisporum is synonymous with the true-branching cyanobacterium Umezakia natans (Nostocales/Aphanizomenonaceae).</title>
        <authorList>
            <person name="McGregor G.B."/>
            <person name="Sendall B.C."/>
            <person name="Niiyama Y."/>
            <person name="Tuji A."/>
            <person name="Willis A."/>
        </authorList>
    </citation>
    <scope>NUCLEOTIDE SEQUENCE [LARGE SCALE GENOMIC DNA]</scope>
    <source>
        <strain evidence="1 2">ANA360D</strain>
    </source>
</reference>
<organism evidence="1 2">
    <name type="scientific">Chrysosporum bergii ANA360D</name>
    <dbReference type="NCBI Taxonomy" id="617107"/>
    <lineage>
        <taxon>Bacteria</taxon>
        <taxon>Bacillati</taxon>
        <taxon>Cyanobacteriota</taxon>
        <taxon>Cyanophyceae</taxon>
        <taxon>Nostocales</taxon>
        <taxon>Nodulariaceae</taxon>
        <taxon>Chrysosporum</taxon>
    </lineage>
</organism>